<comment type="similarity">
    <text evidence="1">Belongs to the AHA1 family.</text>
</comment>
<dbReference type="CDD" id="cd07814">
    <property type="entry name" value="SRPBCC_CalC_Aha1-like"/>
    <property type="match status" value="1"/>
</dbReference>
<evidence type="ECO:0000313" key="4">
    <source>
        <dbReference type="Proteomes" id="UP000294292"/>
    </source>
</evidence>
<evidence type="ECO:0000256" key="1">
    <source>
        <dbReference type="ARBA" id="ARBA00006817"/>
    </source>
</evidence>
<feature type="domain" description="Activator of Hsp90 ATPase homologue 1/2-like C-terminal" evidence="2">
    <location>
        <begin position="12"/>
        <end position="131"/>
    </location>
</feature>
<protein>
    <submittedName>
        <fullName evidence="3">SRPBCC domain-containing protein</fullName>
    </submittedName>
</protein>
<reference evidence="3 4" key="1">
    <citation type="submission" date="2019-03" db="EMBL/GenBank/DDBJ databases">
        <title>Complete genome sequence of Paenisporosarcina antarctica CGMCC 1.6503T.</title>
        <authorList>
            <person name="Rong J.-C."/>
            <person name="Chi N.-Y."/>
            <person name="Zhang Q.-F."/>
        </authorList>
    </citation>
    <scope>NUCLEOTIDE SEQUENCE [LARGE SCALE GENOMIC DNA]</scope>
    <source>
        <strain evidence="3 4">CGMCC 1.6503</strain>
    </source>
</reference>
<dbReference type="Gene3D" id="3.30.530.20">
    <property type="match status" value="1"/>
</dbReference>
<dbReference type="OrthoDB" id="287565at2"/>
<evidence type="ECO:0000313" key="3">
    <source>
        <dbReference type="EMBL" id="QBP42295.1"/>
    </source>
</evidence>
<dbReference type="AlphaFoldDB" id="A0A4V1ANC5"/>
<organism evidence="3 4">
    <name type="scientific">Paenisporosarcina antarctica</name>
    <dbReference type="NCBI Taxonomy" id="417367"/>
    <lineage>
        <taxon>Bacteria</taxon>
        <taxon>Bacillati</taxon>
        <taxon>Bacillota</taxon>
        <taxon>Bacilli</taxon>
        <taxon>Bacillales</taxon>
        <taxon>Caryophanaceae</taxon>
        <taxon>Paenisporosarcina</taxon>
    </lineage>
</organism>
<sequence>MNSYVKRLELAASVEHVYEALTTENGIKSWWTTDCDVSTKVGGIHTFRFERLLFNSMEILELVPNEIVHWRCVEGWSEWKETEVLFTLHPTENGKTTVEFQHLGLTPLLSCYKMCSKGWDDTLLHLQQYVENGETNAHVPKTGLKGVLSRTAFKFFSKKYMK</sequence>
<evidence type="ECO:0000259" key="2">
    <source>
        <dbReference type="Pfam" id="PF08327"/>
    </source>
</evidence>
<dbReference type="Pfam" id="PF08327">
    <property type="entry name" value="AHSA1"/>
    <property type="match status" value="1"/>
</dbReference>
<proteinExistence type="inferred from homology"/>
<dbReference type="EMBL" id="CP038015">
    <property type="protein sequence ID" value="QBP42295.1"/>
    <property type="molecule type" value="Genomic_DNA"/>
</dbReference>
<dbReference type="SUPFAM" id="SSF55961">
    <property type="entry name" value="Bet v1-like"/>
    <property type="match status" value="1"/>
</dbReference>
<dbReference type="RefSeq" id="WP_134210847.1">
    <property type="nucleotide sequence ID" value="NZ_CP038015.1"/>
</dbReference>
<dbReference type="InterPro" id="IPR023393">
    <property type="entry name" value="START-like_dom_sf"/>
</dbReference>
<dbReference type="InterPro" id="IPR013538">
    <property type="entry name" value="ASHA1/2-like_C"/>
</dbReference>
<dbReference type="Proteomes" id="UP000294292">
    <property type="component" value="Chromosome"/>
</dbReference>
<name>A0A4V1ANC5_9BACL</name>
<accession>A0A4V1ANC5</accession>
<keyword evidence="4" id="KW-1185">Reference proteome</keyword>
<gene>
    <name evidence="3" type="ORF">E2636_14545</name>
</gene>
<dbReference type="KEGG" id="panc:E2636_14545"/>